<protein>
    <submittedName>
        <fullName evidence="1">9296_t:CDS:1</fullName>
    </submittedName>
</protein>
<sequence>TEPTGRRDRSKEIASNNDFALKIPSSAISYLLHSLFQEIEIGYVHKSPSHNENFGYNGYNHIPSLNSL</sequence>
<accession>A0ACA9QV26</accession>
<keyword evidence="2" id="KW-1185">Reference proteome</keyword>
<evidence type="ECO:0000313" key="1">
    <source>
        <dbReference type="EMBL" id="CAG8765544.1"/>
    </source>
</evidence>
<gene>
    <name evidence="1" type="ORF">DHETER_LOCUS15542</name>
</gene>
<name>A0ACA9QV26_9GLOM</name>
<feature type="non-terminal residue" evidence="1">
    <location>
        <position position="1"/>
    </location>
</feature>
<reference evidence="1" key="1">
    <citation type="submission" date="2021-06" db="EMBL/GenBank/DDBJ databases">
        <authorList>
            <person name="Kallberg Y."/>
            <person name="Tangrot J."/>
            <person name="Rosling A."/>
        </authorList>
    </citation>
    <scope>NUCLEOTIDE SEQUENCE</scope>
    <source>
        <strain evidence="1">IL203A</strain>
    </source>
</reference>
<evidence type="ECO:0000313" key="2">
    <source>
        <dbReference type="Proteomes" id="UP000789702"/>
    </source>
</evidence>
<dbReference type="EMBL" id="CAJVPU010053647">
    <property type="protein sequence ID" value="CAG8765544.1"/>
    <property type="molecule type" value="Genomic_DNA"/>
</dbReference>
<dbReference type="Proteomes" id="UP000789702">
    <property type="component" value="Unassembled WGS sequence"/>
</dbReference>
<comment type="caution">
    <text evidence="1">The sequence shown here is derived from an EMBL/GenBank/DDBJ whole genome shotgun (WGS) entry which is preliminary data.</text>
</comment>
<proteinExistence type="predicted"/>
<feature type="non-terminal residue" evidence="1">
    <location>
        <position position="68"/>
    </location>
</feature>
<organism evidence="1 2">
    <name type="scientific">Dentiscutata heterogama</name>
    <dbReference type="NCBI Taxonomy" id="1316150"/>
    <lineage>
        <taxon>Eukaryota</taxon>
        <taxon>Fungi</taxon>
        <taxon>Fungi incertae sedis</taxon>
        <taxon>Mucoromycota</taxon>
        <taxon>Glomeromycotina</taxon>
        <taxon>Glomeromycetes</taxon>
        <taxon>Diversisporales</taxon>
        <taxon>Gigasporaceae</taxon>
        <taxon>Dentiscutata</taxon>
    </lineage>
</organism>